<keyword evidence="1" id="KW-0732">Signal</keyword>
<comment type="caution">
    <text evidence="2">The sequence shown here is derived from an EMBL/GenBank/DDBJ whole genome shotgun (WGS) entry which is preliminary data.</text>
</comment>
<evidence type="ECO:0000256" key="1">
    <source>
        <dbReference type="SAM" id="SignalP"/>
    </source>
</evidence>
<evidence type="ECO:0008006" key="4">
    <source>
        <dbReference type="Google" id="ProtNLM"/>
    </source>
</evidence>
<dbReference type="EMBL" id="BAABUJ010000010">
    <property type="protein sequence ID" value="GAA5798477.1"/>
    <property type="molecule type" value="Genomic_DNA"/>
</dbReference>
<accession>A0ABP9XUL1</accession>
<protein>
    <recommendedName>
        <fullName evidence="4">MICOS complex subunit MIC12</fullName>
    </recommendedName>
</protein>
<proteinExistence type="predicted"/>
<reference evidence="2 3" key="1">
    <citation type="submission" date="2024-04" db="EMBL/GenBank/DDBJ databases">
        <title>genome sequences of Mucor flavus KT1a and Helicostylum pulchrum KT1b strains isolation_sourced from the surface of a dry-aged beef.</title>
        <authorList>
            <person name="Toyotome T."/>
            <person name="Hosono M."/>
            <person name="Torimaru M."/>
            <person name="Fukuda K."/>
            <person name="Mikami N."/>
        </authorList>
    </citation>
    <scope>NUCLEOTIDE SEQUENCE [LARGE SCALE GENOMIC DNA]</scope>
    <source>
        <strain evidence="2 3">KT1b</strain>
    </source>
</reference>
<name>A0ABP9XUL1_9FUNG</name>
<dbReference type="Proteomes" id="UP001476247">
    <property type="component" value="Unassembled WGS sequence"/>
</dbReference>
<evidence type="ECO:0000313" key="3">
    <source>
        <dbReference type="Proteomes" id="UP001476247"/>
    </source>
</evidence>
<feature type="signal peptide" evidence="1">
    <location>
        <begin position="1"/>
        <end position="16"/>
    </location>
</feature>
<evidence type="ECO:0000313" key="2">
    <source>
        <dbReference type="EMBL" id="GAA5798477.1"/>
    </source>
</evidence>
<sequence>MPRIVPLLSGLALAAAVTYKFRNDLVKDQGDIKSRLNEAKSTLERAVTEESYTRGPSYLNDSQKYVSHRLVPSVKDTWNSQIMNASQSIVKVDIGSKVQDCWNRYVVENVKEAINNNKK</sequence>
<keyword evidence="3" id="KW-1185">Reference proteome</keyword>
<organism evidence="2 3">
    <name type="scientific">Helicostylum pulchrum</name>
    <dbReference type="NCBI Taxonomy" id="562976"/>
    <lineage>
        <taxon>Eukaryota</taxon>
        <taxon>Fungi</taxon>
        <taxon>Fungi incertae sedis</taxon>
        <taxon>Mucoromycota</taxon>
        <taxon>Mucoromycotina</taxon>
        <taxon>Mucoromycetes</taxon>
        <taxon>Mucorales</taxon>
        <taxon>Mucorineae</taxon>
        <taxon>Mucoraceae</taxon>
        <taxon>Helicostylum</taxon>
    </lineage>
</organism>
<gene>
    <name evidence="2" type="ORF">HPULCUR_003881</name>
</gene>
<feature type="chain" id="PRO_5047441387" description="MICOS complex subunit MIC12" evidence="1">
    <location>
        <begin position="17"/>
        <end position="119"/>
    </location>
</feature>